<evidence type="ECO:0000259" key="2">
    <source>
        <dbReference type="Pfam" id="PF01079"/>
    </source>
</evidence>
<dbReference type="Pfam" id="PF01079">
    <property type="entry name" value="Hint"/>
    <property type="match status" value="1"/>
</dbReference>
<evidence type="ECO:0000313" key="3">
    <source>
        <dbReference type="EMBL" id="OSX72865.1"/>
    </source>
</evidence>
<dbReference type="SUPFAM" id="SSF51294">
    <property type="entry name" value="Hedgehog/intein (Hint) domain"/>
    <property type="match status" value="1"/>
</dbReference>
<accession>A0A1X6NWD9</accession>
<name>A0A1X6NWD9_PORUM</name>
<dbReference type="PANTHER" id="PTHR46706">
    <property type="entry name" value="PROTEIN QUA-1-RELATED"/>
    <property type="match status" value="1"/>
</dbReference>
<feature type="compositionally biased region" description="Low complexity" evidence="1">
    <location>
        <begin position="256"/>
        <end position="267"/>
    </location>
</feature>
<sequence length="520" mass="51085">MVNTVAPGAPHHHGTARFVGPFACRRSGPISRLLVSLAAAALFAPPSVAGSAVRSRSDYGTGPKLQLPKMVLGSGASVGVRDALSSLSATAFPTVVRQTSGQLDLMTGPYSLASDQPTNCPSSVTVGTEVVVTPTAFAIPPSAMTVGGAKCVADVAGAQIVGVHHAGLTSLAVNVSLAAELQAAHPNGGLGILADGGWTCGKSTVAEDVLVVLFAVASTYTMGIGECTYLLRAGSPPLPPAPVVPDPPVPQPTPAPAVTARPVAPSPEATAAPVTPGFPGVGIGNLPSDTVGGTSGTALPAPGGAACFPAAARVETRAGGHVRVDALRIGDVVRTSADNWSPVYAFSHADAAASAVYVTLTTAAGRLTLTPGHYVPVGVAPAGGNGGDGRDARCAPRTRLVAAGAVRVGDARWSLAPAAANGTAAAAAGGAWVPVTAVAASAAPERRGLYNPHTLDGAVLVDGFAASTYTTALAPRLAEAGLAVARLAYRLGAGEIVGGRLVAALGGVSPPAWAAGAPVS</sequence>
<evidence type="ECO:0000313" key="4">
    <source>
        <dbReference type="Proteomes" id="UP000218209"/>
    </source>
</evidence>
<dbReference type="InterPro" id="IPR052140">
    <property type="entry name" value="Dev_Signal_Hedgehog-like"/>
</dbReference>
<dbReference type="Gene3D" id="2.170.16.10">
    <property type="entry name" value="Hedgehog/Intein (Hint) domain"/>
    <property type="match status" value="1"/>
</dbReference>
<protein>
    <recommendedName>
        <fullName evidence="2">Hedgehog protein Hint domain-containing protein</fullName>
    </recommendedName>
</protein>
<reference evidence="3 4" key="1">
    <citation type="submission" date="2017-03" db="EMBL/GenBank/DDBJ databases">
        <title>WGS assembly of Porphyra umbilicalis.</title>
        <authorList>
            <person name="Brawley S.H."/>
            <person name="Blouin N.A."/>
            <person name="Ficko-Blean E."/>
            <person name="Wheeler G.L."/>
            <person name="Lohr M."/>
            <person name="Goodson H.V."/>
            <person name="Jenkins J.W."/>
            <person name="Blaby-Haas C.E."/>
            <person name="Helliwell K.E."/>
            <person name="Chan C."/>
            <person name="Marriage T."/>
            <person name="Bhattacharya D."/>
            <person name="Klein A.S."/>
            <person name="Badis Y."/>
            <person name="Brodie J."/>
            <person name="Cao Y."/>
            <person name="Collen J."/>
            <person name="Dittami S.M."/>
            <person name="Gachon C.M."/>
            <person name="Green B.R."/>
            <person name="Karpowicz S."/>
            <person name="Kim J.W."/>
            <person name="Kudahl U."/>
            <person name="Lin S."/>
            <person name="Michel G."/>
            <person name="Mittag M."/>
            <person name="Olson B.J."/>
            <person name="Pangilinan J."/>
            <person name="Peng Y."/>
            <person name="Qiu H."/>
            <person name="Shu S."/>
            <person name="Singer J.T."/>
            <person name="Smith A.G."/>
            <person name="Sprecher B.N."/>
            <person name="Wagner V."/>
            <person name="Wang W."/>
            <person name="Wang Z.-Y."/>
            <person name="Yan J."/>
            <person name="Yarish C."/>
            <person name="Zoeuner-Riek S."/>
            <person name="Zhuang Y."/>
            <person name="Zou Y."/>
            <person name="Lindquist E.A."/>
            <person name="Grimwood J."/>
            <person name="Barry K."/>
            <person name="Rokhsar D.S."/>
            <person name="Schmutz J."/>
            <person name="Stiller J.W."/>
            <person name="Grossman A.R."/>
            <person name="Prochnik S.E."/>
        </authorList>
    </citation>
    <scope>NUCLEOTIDE SEQUENCE [LARGE SCALE GENOMIC DNA]</scope>
    <source>
        <strain evidence="3">4086291</strain>
    </source>
</reference>
<dbReference type="InterPro" id="IPR001767">
    <property type="entry name" value="Hedgehog_Hint"/>
</dbReference>
<feature type="region of interest" description="Disordered" evidence="1">
    <location>
        <begin position="242"/>
        <end position="276"/>
    </location>
</feature>
<evidence type="ECO:0000256" key="1">
    <source>
        <dbReference type="SAM" id="MobiDB-lite"/>
    </source>
</evidence>
<dbReference type="EMBL" id="KV919033">
    <property type="protein sequence ID" value="OSX72865.1"/>
    <property type="molecule type" value="Genomic_DNA"/>
</dbReference>
<gene>
    <name evidence="3" type="ORF">BU14_0399s0009</name>
</gene>
<keyword evidence="4" id="KW-1185">Reference proteome</keyword>
<dbReference type="Proteomes" id="UP000218209">
    <property type="component" value="Unassembled WGS sequence"/>
</dbReference>
<proteinExistence type="predicted"/>
<feature type="domain" description="Hedgehog protein Hint" evidence="2">
    <location>
        <begin position="306"/>
        <end position="492"/>
    </location>
</feature>
<organism evidence="3 4">
    <name type="scientific">Porphyra umbilicalis</name>
    <name type="common">Purple laver</name>
    <name type="synonym">Red alga</name>
    <dbReference type="NCBI Taxonomy" id="2786"/>
    <lineage>
        <taxon>Eukaryota</taxon>
        <taxon>Rhodophyta</taxon>
        <taxon>Bangiophyceae</taxon>
        <taxon>Bangiales</taxon>
        <taxon>Bangiaceae</taxon>
        <taxon>Porphyra</taxon>
    </lineage>
</organism>
<feature type="compositionally biased region" description="Pro residues" evidence="1">
    <location>
        <begin position="242"/>
        <end position="255"/>
    </location>
</feature>
<dbReference type="AlphaFoldDB" id="A0A1X6NWD9"/>
<dbReference type="InterPro" id="IPR036844">
    <property type="entry name" value="Hint_dom_sf"/>
</dbReference>
<dbReference type="PANTHER" id="PTHR46706:SF12">
    <property type="entry name" value="PROTEIN QUA-1-RELATED"/>
    <property type="match status" value="1"/>
</dbReference>
<dbReference type="GO" id="GO:0016540">
    <property type="term" value="P:protein autoprocessing"/>
    <property type="evidence" value="ECO:0007669"/>
    <property type="project" value="InterPro"/>
</dbReference>